<organism evidence="3 4">
    <name type="scientific">Alkalihalophilus marmarensis DSM 21297</name>
    <dbReference type="NCBI Taxonomy" id="1188261"/>
    <lineage>
        <taxon>Bacteria</taxon>
        <taxon>Bacillati</taxon>
        <taxon>Bacillota</taxon>
        <taxon>Bacilli</taxon>
        <taxon>Bacillales</taxon>
        <taxon>Bacillaceae</taxon>
        <taxon>Alkalihalophilus</taxon>
    </lineage>
</organism>
<feature type="domain" description="Copper amine oxidase-like N-terminal" evidence="2">
    <location>
        <begin position="33"/>
        <end position="136"/>
    </location>
</feature>
<protein>
    <recommendedName>
        <fullName evidence="2">Copper amine oxidase-like N-terminal domain-containing protein</fullName>
    </recommendedName>
</protein>
<dbReference type="InterPro" id="IPR036582">
    <property type="entry name" value="Mao_N_sf"/>
</dbReference>
<dbReference type="PATRIC" id="fig|1188261.3.peg.3161"/>
<dbReference type="Pfam" id="PF20316">
    <property type="entry name" value="DUF6612"/>
    <property type="match status" value="1"/>
</dbReference>
<feature type="signal peptide" evidence="1">
    <location>
        <begin position="1"/>
        <end position="24"/>
    </location>
</feature>
<dbReference type="InterPro" id="IPR012854">
    <property type="entry name" value="Cu_amine_oxidase-like_N"/>
</dbReference>
<accession>U6SN46</accession>
<dbReference type="Gene3D" id="3.30.457.10">
    <property type="entry name" value="Copper amine oxidase-like, N-terminal domain"/>
    <property type="match status" value="1"/>
</dbReference>
<dbReference type="RefSeq" id="WP_022629228.1">
    <property type="nucleotide sequence ID" value="NZ_ATAE01000041.1"/>
</dbReference>
<feature type="chain" id="PRO_5039000326" description="Copper amine oxidase-like N-terminal domain-containing protein" evidence="1">
    <location>
        <begin position="25"/>
        <end position="400"/>
    </location>
</feature>
<dbReference type="Pfam" id="PF07833">
    <property type="entry name" value="Cu_amine_oxidN1"/>
    <property type="match status" value="1"/>
</dbReference>
<dbReference type="Proteomes" id="UP000017170">
    <property type="component" value="Unassembled WGS sequence"/>
</dbReference>
<dbReference type="InterPro" id="IPR046720">
    <property type="entry name" value="DUF6612"/>
</dbReference>
<evidence type="ECO:0000313" key="4">
    <source>
        <dbReference type="Proteomes" id="UP000017170"/>
    </source>
</evidence>
<dbReference type="AlphaFoldDB" id="U6SN46"/>
<keyword evidence="1" id="KW-0732">Signal</keyword>
<dbReference type="EMBL" id="ATAE01000041">
    <property type="protein sequence ID" value="ERN52056.1"/>
    <property type="molecule type" value="Genomic_DNA"/>
</dbReference>
<dbReference type="SUPFAM" id="SSF55383">
    <property type="entry name" value="Copper amine oxidase, domain N"/>
    <property type="match status" value="1"/>
</dbReference>
<name>U6SN46_9BACI</name>
<proteinExistence type="predicted"/>
<comment type="caution">
    <text evidence="3">The sequence shown here is derived from an EMBL/GenBank/DDBJ whole genome shotgun (WGS) entry which is preliminary data.</text>
</comment>
<evidence type="ECO:0000256" key="1">
    <source>
        <dbReference type="SAM" id="SignalP"/>
    </source>
</evidence>
<evidence type="ECO:0000259" key="2">
    <source>
        <dbReference type="Pfam" id="PF07833"/>
    </source>
</evidence>
<gene>
    <name evidence="3" type="ORF">A33I_18355</name>
</gene>
<evidence type="ECO:0000313" key="3">
    <source>
        <dbReference type="EMBL" id="ERN52056.1"/>
    </source>
</evidence>
<reference evidence="3 4" key="1">
    <citation type="journal article" date="2013" name="Genome Announc.">
        <title>Genome Sequence of the Extreme Obligate Alkaliphile Bacillus marmarensis Strain DSM 21297.</title>
        <authorList>
            <person name="Wernick D.G."/>
            <person name="Choi K.Y."/>
            <person name="Tat C.A."/>
            <person name="Lafontaine Rivera J.G."/>
            <person name="Liao J.C."/>
        </authorList>
    </citation>
    <scope>NUCLEOTIDE SEQUENCE [LARGE SCALE GENOMIC DNA]</scope>
    <source>
        <strain evidence="3 4">DSM 21297</strain>
    </source>
</reference>
<sequence>MKKGFVLVMIAACLLMLLSPIQAAASSNLNVTMDGEKLDVAAKAKEGRTLVPVRGVFEKLGLHVNWDHQKKTAYISNDESKVSLTLGNKVAVVNGKNVHIDVPVTAEENRLYIPLRFVAEQFHFTVDWNASTKTVQLTSTSTESDIDVEEFLQSVIGADLTSYSTDMSLWQSMKLDGEELIMDMEMKMDMVLDPIGFYQYTAMILEELDGEKMESEAYFSKEGYYVSEMGQWIKYDDELVEDILNLSQMQMDPMYQYELLLAYAENVKVIEKDDTYMMSFSISGDGFHQLILELIGGIDLGLPEEELEMIGLLFENFDITTSTTFDKSTFYPLSQTMESNLAVTFEGDTMELEQKVEATYSNFNQIKEIKIPQEVIDSAIPFNEYIGEWELEDVEFDEVS</sequence>
<keyword evidence="4" id="KW-1185">Reference proteome</keyword>